<feature type="transmembrane region" description="Helical" evidence="1">
    <location>
        <begin position="64"/>
        <end position="88"/>
    </location>
</feature>
<reference evidence="2 3" key="1">
    <citation type="submission" date="2019-08" db="EMBL/GenBank/DDBJ databases">
        <title>Genome of Luteibaculum oceani JCM 18817.</title>
        <authorList>
            <person name="Bowman J.P."/>
        </authorList>
    </citation>
    <scope>NUCLEOTIDE SEQUENCE [LARGE SCALE GENOMIC DNA]</scope>
    <source>
        <strain evidence="2 3">JCM 18817</strain>
    </source>
</reference>
<name>A0A5C6VKQ1_9FLAO</name>
<comment type="caution">
    <text evidence="2">The sequence shown here is derived from an EMBL/GenBank/DDBJ whole genome shotgun (WGS) entry which is preliminary data.</text>
</comment>
<keyword evidence="1" id="KW-0472">Membrane</keyword>
<feature type="transmembrane region" description="Helical" evidence="1">
    <location>
        <begin position="94"/>
        <end position="112"/>
    </location>
</feature>
<evidence type="ECO:0000313" key="3">
    <source>
        <dbReference type="Proteomes" id="UP000321168"/>
    </source>
</evidence>
<accession>A0A5C6VKQ1</accession>
<organism evidence="2 3">
    <name type="scientific">Luteibaculum oceani</name>
    <dbReference type="NCBI Taxonomy" id="1294296"/>
    <lineage>
        <taxon>Bacteria</taxon>
        <taxon>Pseudomonadati</taxon>
        <taxon>Bacteroidota</taxon>
        <taxon>Flavobacteriia</taxon>
        <taxon>Flavobacteriales</taxon>
        <taxon>Luteibaculaceae</taxon>
        <taxon>Luteibaculum</taxon>
    </lineage>
</organism>
<protein>
    <submittedName>
        <fullName evidence="2">Uncharacterized protein</fullName>
    </submittedName>
</protein>
<dbReference type="RefSeq" id="WP_147012568.1">
    <property type="nucleotide sequence ID" value="NZ_VORB01000001.1"/>
</dbReference>
<keyword evidence="3" id="KW-1185">Reference proteome</keyword>
<keyword evidence="1" id="KW-1133">Transmembrane helix</keyword>
<dbReference type="EMBL" id="VORB01000001">
    <property type="protein sequence ID" value="TXC85284.1"/>
    <property type="molecule type" value="Genomic_DNA"/>
</dbReference>
<dbReference type="AlphaFoldDB" id="A0A5C6VKQ1"/>
<gene>
    <name evidence="2" type="ORF">FRX97_01280</name>
</gene>
<feature type="transmembrane region" description="Helical" evidence="1">
    <location>
        <begin position="12"/>
        <end position="43"/>
    </location>
</feature>
<evidence type="ECO:0000256" key="1">
    <source>
        <dbReference type="SAM" id="Phobius"/>
    </source>
</evidence>
<keyword evidence="1" id="KW-0812">Transmembrane</keyword>
<proteinExistence type="predicted"/>
<evidence type="ECO:0000313" key="2">
    <source>
        <dbReference type="EMBL" id="TXC85284.1"/>
    </source>
</evidence>
<dbReference type="Proteomes" id="UP000321168">
    <property type="component" value="Unassembled WGS sequence"/>
</dbReference>
<sequence>MTKPSQLFLTGGIAWISLSVLLSAIFLPAILWPQLAIASFFYLYGISKNFGLTRLHKKGINTPLVVLAFQGFYFLIALFLVALTMLIIPEQKKTYLPLILLNSLLYLALDLVQMLKQKPNN</sequence>